<evidence type="ECO:0000313" key="2">
    <source>
        <dbReference type="EMBL" id="TWR94265.1"/>
    </source>
</evidence>
<dbReference type="AlphaFoldDB" id="A0A5C5PX80"/>
<protein>
    <submittedName>
        <fullName evidence="2">Uncharacterized protein</fullName>
    </submittedName>
</protein>
<feature type="region of interest" description="Disordered" evidence="1">
    <location>
        <begin position="60"/>
        <end position="79"/>
    </location>
</feature>
<name>A0A5C5PX80_9PSED</name>
<dbReference type="Gene3D" id="3.40.50.1390">
    <property type="entry name" value="Resolvase, N-terminal catalytic domain"/>
    <property type="match status" value="1"/>
</dbReference>
<accession>A0A5C5PX80</accession>
<dbReference type="GO" id="GO:0003677">
    <property type="term" value="F:DNA binding"/>
    <property type="evidence" value="ECO:0007669"/>
    <property type="project" value="InterPro"/>
</dbReference>
<dbReference type="InterPro" id="IPR036162">
    <property type="entry name" value="Resolvase-like_N_sf"/>
</dbReference>
<dbReference type="GO" id="GO:0000150">
    <property type="term" value="F:DNA strand exchange activity"/>
    <property type="evidence" value="ECO:0007669"/>
    <property type="project" value="InterPro"/>
</dbReference>
<dbReference type="Proteomes" id="UP000317901">
    <property type="component" value="Unassembled WGS sequence"/>
</dbReference>
<proteinExistence type="predicted"/>
<evidence type="ECO:0000256" key="1">
    <source>
        <dbReference type="SAM" id="MobiDB-lite"/>
    </source>
</evidence>
<dbReference type="RefSeq" id="WP_146426221.1">
    <property type="nucleotide sequence ID" value="NZ_VFIP01000018.1"/>
</dbReference>
<dbReference type="SUPFAM" id="SSF53041">
    <property type="entry name" value="Resolvase-like"/>
    <property type="match status" value="1"/>
</dbReference>
<dbReference type="EMBL" id="VFIP01000018">
    <property type="protein sequence ID" value="TWR94265.1"/>
    <property type="molecule type" value="Genomic_DNA"/>
</dbReference>
<feature type="region of interest" description="Disordered" evidence="1">
    <location>
        <begin position="1"/>
        <end position="26"/>
    </location>
</feature>
<sequence>MRKAHPRLSPASTEDQEASRAQSSLDQFVSEHNKVIASVYLGNASGASAKRPELLRAVKDARKGDVRKRQANSPSELQL</sequence>
<gene>
    <name evidence="2" type="ORF">FJD37_11275</name>
</gene>
<organism evidence="2 3">
    <name type="scientific">Pseudomonas saxonica</name>
    <dbReference type="NCBI Taxonomy" id="2600598"/>
    <lineage>
        <taxon>Bacteria</taxon>
        <taxon>Pseudomonadati</taxon>
        <taxon>Pseudomonadota</taxon>
        <taxon>Gammaproteobacteria</taxon>
        <taxon>Pseudomonadales</taxon>
        <taxon>Pseudomonadaceae</taxon>
        <taxon>Pseudomonas</taxon>
    </lineage>
</organism>
<evidence type="ECO:0000313" key="3">
    <source>
        <dbReference type="Proteomes" id="UP000317901"/>
    </source>
</evidence>
<reference evidence="2 3" key="1">
    <citation type="submission" date="2019-06" db="EMBL/GenBank/DDBJ databases">
        <title>Pseudomonas bimorpha sp. nov. isolated from bovine raw milk and skim milk concentrate.</title>
        <authorList>
            <person name="Hofmann K."/>
            <person name="Huptas C."/>
            <person name="Doll E."/>
            <person name="Scherer S."/>
            <person name="Wenning M."/>
        </authorList>
    </citation>
    <scope>NUCLEOTIDE SEQUENCE [LARGE SCALE GENOMIC DNA]</scope>
    <source>
        <strain evidence="2 3">DSM 108990</strain>
    </source>
</reference>
<comment type="caution">
    <text evidence="2">The sequence shown here is derived from an EMBL/GenBank/DDBJ whole genome shotgun (WGS) entry which is preliminary data.</text>
</comment>